<proteinExistence type="predicted"/>
<protein>
    <submittedName>
        <fullName evidence="1">Uncharacterized protein</fullName>
    </submittedName>
</protein>
<reference evidence="1" key="2">
    <citation type="journal article" date="2015" name="Fish Shellfish Immunol.">
        <title>Early steps in the European eel (Anguilla anguilla)-Vibrio vulnificus interaction in the gills: Role of the RtxA13 toxin.</title>
        <authorList>
            <person name="Callol A."/>
            <person name="Pajuelo D."/>
            <person name="Ebbesson L."/>
            <person name="Teles M."/>
            <person name="MacKenzie S."/>
            <person name="Amaro C."/>
        </authorList>
    </citation>
    <scope>NUCLEOTIDE SEQUENCE</scope>
</reference>
<reference evidence="1" key="1">
    <citation type="submission" date="2014-11" db="EMBL/GenBank/DDBJ databases">
        <authorList>
            <person name="Amaro Gonzalez C."/>
        </authorList>
    </citation>
    <scope>NUCLEOTIDE SEQUENCE</scope>
</reference>
<dbReference type="AlphaFoldDB" id="A0A0E9P7G5"/>
<evidence type="ECO:0000313" key="1">
    <source>
        <dbReference type="EMBL" id="JAG99994.1"/>
    </source>
</evidence>
<sequence length="34" mass="3714">MAVNCCFINDPGVLTIKNSLCIDGIIYSLSVLFH</sequence>
<dbReference type="EMBL" id="GBXM01108582">
    <property type="protein sequence ID" value="JAG99994.1"/>
    <property type="molecule type" value="Transcribed_RNA"/>
</dbReference>
<accession>A0A0E9P7G5</accession>
<organism evidence="1">
    <name type="scientific">Anguilla anguilla</name>
    <name type="common">European freshwater eel</name>
    <name type="synonym">Muraena anguilla</name>
    <dbReference type="NCBI Taxonomy" id="7936"/>
    <lineage>
        <taxon>Eukaryota</taxon>
        <taxon>Metazoa</taxon>
        <taxon>Chordata</taxon>
        <taxon>Craniata</taxon>
        <taxon>Vertebrata</taxon>
        <taxon>Euteleostomi</taxon>
        <taxon>Actinopterygii</taxon>
        <taxon>Neopterygii</taxon>
        <taxon>Teleostei</taxon>
        <taxon>Anguilliformes</taxon>
        <taxon>Anguillidae</taxon>
        <taxon>Anguilla</taxon>
    </lineage>
</organism>
<name>A0A0E9P7G5_ANGAN</name>